<sequence>MEDRLAIASILNVQVVDKFHRYLGLPTMVGRSKKEVFQSIRDRVWKRISGWNEQLLSQAGKDVPIKAVLQAIPTYAMSCFRLPNRLVKEIESGFAEFRCSSLAERKIHWVA</sequence>
<dbReference type="AlphaFoldDB" id="A0AAW2WS00"/>
<evidence type="ECO:0008006" key="2">
    <source>
        <dbReference type="Google" id="ProtNLM"/>
    </source>
</evidence>
<reference evidence="1" key="1">
    <citation type="submission" date="2020-06" db="EMBL/GenBank/DDBJ databases">
        <authorList>
            <person name="Li T."/>
            <person name="Hu X."/>
            <person name="Zhang T."/>
            <person name="Song X."/>
            <person name="Zhang H."/>
            <person name="Dai N."/>
            <person name="Sheng W."/>
            <person name="Hou X."/>
            <person name="Wei L."/>
        </authorList>
    </citation>
    <scope>NUCLEOTIDE SEQUENCE</scope>
    <source>
        <strain evidence="1">KEN1</strain>
        <tissue evidence="1">Leaf</tissue>
    </source>
</reference>
<dbReference type="EMBL" id="JACGWN010000007">
    <property type="protein sequence ID" value="KAL0444430.1"/>
    <property type="molecule type" value="Genomic_DNA"/>
</dbReference>
<proteinExistence type="predicted"/>
<protein>
    <recommendedName>
        <fullName evidence="2">Reverse transcriptase</fullName>
    </recommendedName>
</protein>
<comment type="caution">
    <text evidence="1">The sequence shown here is derived from an EMBL/GenBank/DDBJ whole genome shotgun (WGS) entry which is preliminary data.</text>
</comment>
<organism evidence="1">
    <name type="scientific">Sesamum latifolium</name>
    <dbReference type="NCBI Taxonomy" id="2727402"/>
    <lineage>
        <taxon>Eukaryota</taxon>
        <taxon>Viridiplantae</taxon>
        <taxon>Streptophyta</taxon>
        <taxon>Embryophyta</taxon>
        <taxon>Tracheophyta</taxon>
        <taxon>Spermatophyta</taxon>
        <taxon>Magnoliopsida</taxon>
        <taxon>eudicotyledons</taxon>
        <taxon>Gunneridae</taxon>
        <taxon>Pentapetalae</taxon>
        <taxon>asterids</taxon>
        <taxon>lamiids</taxon>
        <taxon>Lamiales</taxon>
        <taxon>Pedaliaceae</taxon>
        <taxon>Sesamum</taxon>
    </lineage>
</organism>
<dbReference type="PANTHER" id="PTHR33116">
    <property type="entry name" value="REVERSE TRANSCRIPTASE ZINC-BINDING DOMAIN-CONTAINING PROTEIN-RELATED-RELATED"/>
    <property type="match status" value="1"/>
</dbReference>
<name>A0AAW2WS00_9LAMI</name>
<evidence type="ECO:0000313" key="1">
    <source>
        <dbReference type="EMBL" id="KAL0444430.1"/>
    </source>
</evidence>
<reference evidence="1" key="2">
    <citation type="journal article" date="2024" name="Plant">
        <title>Genomic evolution and insights into agronomic trait innovations of Sesamum species.</title>
        <authorList>
            <person name="Miao H."/>
            <person name="Wang L."/>
            <person name="Qu L."/>
            <person name="Liu H."/>
            <person name="Sun Y."/>
            <person name="Le M."/>
            <person name="Wang Q."/>
            <person name="Wei S."/>
            <person name="Zheng Y."/>
            <person name="Lin W."/>
            <person name="Duan Y."/>
            <person name="Cao H."/>
            <person name="Xiong S."/>
            <person name="Wang X."/>
            <person name="Wei L."/>
            <person name="Li C."/>
            <person name="Ma Q."/>
            <person name="Ju M."/>
            <person name="Zhao R."/>
            <person name="Li G."/>
            <person name="Mu C."/>
            <person name="Tian Q."/>
            <person name="Mei H."/>
            <person name="Zhang T."/>
            <person name="Gao T."/>
            <person name="Zhang H."/>
        </authorList>
    </citation>
    <scope>NUCLEOTIDE SEQUENCE</scope>
    <source>
        <strain evidence="1">KEN1</strain>
    </source>
</reference>
<gene>
    <name evidence="1" type="ORF">Slati_2165700</name>
</gene>
<dbReference type="PANTHER" id="PTHR33116:SF86">
    <property type="entry name" value="REVERSE TRANSCRIPTASE DOMAIN-CONTAINING PROTEIN"/>
    <property type="match status" value="1"/>
</dbReference>
<accession>A0AAW2WS00</accession>